<dbReference type="EMBL" id="CM056818">
    <property type="protein sequence ID" value="KAJ8622847.1"/>
    <property type="molecule type" value="Genomic_DNA"/>
</dbReference>
<sequence length="377" mass="43489">MAKKVVEMGLYEYEREHHRGSGHHQGKMNPKNKKDNSKRSVIPWSDLPEILLYLVCSHLRFGDFLSFQRVCSTWRAAAKQLGHCLNSPLLMLPSLGEGFHHLKCPLDRRWYMLTVPPDFSLTYQCLGSFHGWLLMVHAVTRDIIFLFNPFTSTRIDLPQWGGTIIYKATLSSAPKDPNCTVIILDESHWSFSFCRIGDVEWTRRDSDSTFLTDALMFRGKFYLLCSQKPATNTIPLLNVEYLELPHQPYSDAVIDNVSHLVESAGELLLVVKRYDLPDILPFDFMVFKLDPSTSLWIETKKIGNRVLFLGRSSASFNATELRCKENQIYFLEPLYDYTTWWAFNMEDGRIKCFAFNAGLIRRAIPGNDPLWITPSFV</sequence>
<keyword evidence="2" id="KW-1185">Reference proteome</keyword>
<protein>
    <submittedName>
        <fullName evidence="1">Uncharacterized protein</fullName>
    </submittedName>
</protein>
<evidence type="ECO:0000313" key="2">
    <source>
        <dbReference type="Proteomes" id="UP001234297"/>
    </source>
</evidence>
<organism evidence="1 2">
    <name type="scientific">Persea americana</name>
    <name type="common">Avocado</name>
    <dbReference type="NCBI Taxonomy" id="3435"/>
    <lineage>
        <taxon>Eukaryota</taxon>
        <taxon>Viridiplantae</taxon>
        <taxon>Streptophyta</taxon>
        <taxon>Embryophyta</taxon>
        <taxon>Tracheophyta</taxon>
        <taxon>Spermatophyta</taxon>
        <taxon>Magnoliopsida</taxon>
        <taxon>Magnoliidae</taxon>
        <taxon>Laurales</taxon>
        <taxon>Lauraceae</taxon>
        <taxon>Persea</taxon>
    </lineage>
</organism>
<gene>
    <name evidence="1" type="ORF">MRB53_031376</name>
</gene>
<proteinExistence type="predicted"/>
<comment type="caution">
    <text evidence="1">The sequence shown here is derived from an EMBL/GenBank/DDBJ whole genome shotgun (WGS) entry which is preliminary data.</text>
</comment>
<dbReference type="Proteomes" id="UP001234297">
    <property type="component" value="Chromosome 10"/>
</dbReference>
<evidence type="ECO:0000313" key="1">
    <source>
        <dbReference type="EMBL" id="KAJ8622847.1"/>
    </source>
</evidence>
<name>A0ACC2KPZ3_PERAE</name>
<accession>A0ACC2KPZ3</accession>
<reference evidence="1 2" key="1">
    <citation type="journal article" date="2022" name="Hortic Res">
        <title>A haplotype resolved chromosomal level avocado genome allows analysis of novel avocado genes.</title>
        <authorList>
            <person name="Nath O."/>
            <person name="Fletcher S.J."/>
            <person name="Hayward A."/>
            <person name="Shaw L.M."/>
            <person name="Masouleh A.K."/>
            <person name="Furtado A."/>
            <person name="Henry R.J."/>
            <person name="Mitter N."/>
        </authorList>
    </citation>
    <scope>NUCLEOTIDE SEQUENCE [LARGE SCALE GENOMIC DNA]</scope>
    <source>
        <strain evidence="2">cv. Hass</strain>
    </source>
</reference>